<evidence type="ECO:0000256" key="4">
    <source>
        <dbReference type="ARBA" id="ARBA00022801"/>
    </source>
</evidence>
<evidence type="ECO:0000259" key="9">
    <source>
        <dbReference type="PROSITE" id="PS51722"/>
    </source>
</evidence>
<dbReference type="InterPro" id="IPR000795">
    <property type="entry name" value="T_Tr_GTP-bd_dom"/>
</dbReference>
<dbReference type="Pfam" id="PF00009">
    <property type="entry name" value="GTP_EFTU"/>
    <property type="match status" value="1"/>
</dbReference>
<dbReference type="Gene3D" id="3.30.70.240">
    <property type="match status" value="1"/>
</dbReference>
<evidence type="ECO:0000313" key="10">
    <source>
        <dbReference type="EMBL" id="JAI64571.1"/>
    </source>
</evidence>
<keyword evidence="6 8" id="KW-0342">GTP-binding</keyword>
<dbReference type="SUPFAM" id="SSF50447">
    <property type="entry name" value="Translation proteins"/>
    <property type="match status" value="1"/>
</dbReference>
<feature type="binding site" evidence="8">
    <location>
        <begin position="68"/>
        <end position="75"/>
    </location>
    <ligand>
        <name>GTP</name>
        <dbReference type="ChEBI" id="CHEBI:37565"/>
    </ligand>
</feature>
<dbReference type="AlphaFoldDB" id="A0A0P4WS90"/>
<dbReference type="Pfam" id="PF03144">
    <property type="entry name" value="GTP_EFTU_D2"/>
    <property type="match status" value="1"/>
</dbReference>
<dbReference type="FunFam" id="3.40.50.300:FF:000078">
    <property type="entry name" value="Elongation factor 4"/>
    <property type="match status" value="1"/>
</dbReference>
<dbReference type="Pfam" id="PF00679">
    <property type="entry name" value="EFG_C"/>
    <property type="match status" value="1"/>
</dbReference>
<dbReference type="GO" id="GO:0003924">
    <property type="term" value="F:GTPase activity"/>
    <property type="evidence" value="ECO:0007669"/>
    <property type="project" value="UniProtKB-UniRule"/>
</dbReference>
<dbReference type="EMBL" id="GDRN01066268">
    <property type="protein sequence ID" value="JAI64569.1"/>
    <property type="molecule type" value="Transcribed_RNA"/>
</dbReference>
<comment type="catalytic activity">
    <reaction evidence="8">
        <text>GTP + H2O = GDP + phosphate + H(+)</text>
        <dbReference type="Rhea" id="RHEA:19669"/>
        <dbReference type="ChEBI" id="CHEBI:15377"/>
        <dbReference type="ChEBI" id="CHEBI:15378"/>
        <dbReference type="ChEBI" id="CHEBI:37565"/>
        <dbReference type="ChEBI" id="CHEBI:43474"/>
        <dbReference type="ChEBI" id="CHEBI:58189"/>
        <dbReference type="EC" id="3.6.5.n1"/>
    </reaction>
</comment>
<dbReference type="Gene3D" id="3.30.70.870">
    <property type="entry name" value="Elongation Factor G (Translational Gtpase), domain 3"/>
    <property type="match status" value="1"/>
</dbReference>
<dbReference type="InterPro" id="IPR035654">
    <property type="entry name" value="LepA_IV"/>
</dbReference>
<comment type="subcellular location">
    <subcellularLocation>
        <location evidence="8">Mitochondrion inner membrane</location>
        <topology evidence="8">Peripheral membrane protein</topology>
        <orientation evidence="8">Matrix side</orientation>
    </subcellularLocation>
</comment>
<dbReference type="PANTHER" id="PTHR43512">
    <property type="entry name" value="TRANSLATION FACTOR GUF1-RELATED"/>
    <property type="match status" value="1"/>
</dbReference>
<dbReference type="InterPro" id="IPR013842">
    <property type="entry name" value="LepA_CTD"/>
</dbReference>
<dbReference type="GO" id="GO:0006412">
    <property type="term" value="P:translation"/>
    <property type="evidence" value="ECO:0007669"/>
    <property type="project" value="UniProtKB-KW"/>
</dbReference>
<feature type="binding site" evidence="8">
    <location>
        <begin position="133"/>
        <end position="137"/>
    </location>
    <ligand>
        <name>GTP</name>
        <dbReference type="ChEBI" id="CHEBI:37565"/>
    </ligand>
</feature>
<dbReference type="GO" id="GO:0005759">
    <property type="term" value="C:mitochondrial matrix"/>
    <property type="evidence" value="ECO:0007669"/>
    <property type="project" value="UniProtKB-UniRule"/>
</dbReference>
<dbReference type="PROSITE" id="PS00301">
    <property type="entry name" value="G_TR_1"/>
    <property type="match status" value="1"/>
</dbReference>
<protein>
    <recommendedName>
        <fullName evidence="8">Translation factor GUF1 homolog, mitochondrial</fullName>
        <ecNumber evidence="8">3.6.5.n1</ecNumber>
    </recommendedName>
    <alternativeName>
        <fullName evidence="8">Elongation factor 4 homolog</fullName>
        <shortName evidence="8">EF-4</shortName>
    </alternativeName>
    <alternativeName>
        <fullName evidence="8">GTPase GUF1 homolog</fullName>
    </alternativeName>
    <alternativeName>
        <fullName evidence="8">Ribosomal back-translocase</fullName>
    </alternativeName>
</protein>
<dbReference type="InterPro" id="IPR027417">
    <property type="entry name" value="P-loop_NTPase"/>
</dbReference>
<dbReference type="EMBL" id="GDRN01066267">
    <property type="protein sequence ID" value="JAI64570.1"/>
    <property type="molecule type" value="Transcribed_RNA"/>
</dbReference>
<evidence type="ECO:0000256" key="8">
    <source>
        <dbReference type="HAMAP-Rule" id="MF_03137"/>
    </source>
</evidence>
<dbReference type="FunFam" id="3.30.70.870:FF:000004">
    <property type="entry name" value="Translation factor GUF1, mitochondrial"/>
    <property type="match status" value="1"/>
</dbReference>
<evidence type="ECO:0000256" key="6">
    <source>
        <dbReference type="ARBA" id="ARBA00023134"/>
    </source>
</evidence>
<dbReference type="InterPro" id="IPR005225">
    <property type="entry name" value="Small_GTP-bd"/>
</dbReference>
<evidence type="ECO:0000256" key="3">
    <source>
        <dbReference type="ARBA" id="ARBA00022792"/>
    </source>
</evidence>
<comment type="function">
    <text evidence="8">Promotes mitochondrial protein synthesis. May act as a fidelity factor of the translation reaction, by catalyzing a one-codon backward translocation of tRNAs on improperly translocated ribosomes. Binds to mitochondrial ribosomes in a GTP-dependent manner.</text>
</comment>
<keyword evidence="5 8" id="KW-0496">Mitochondrion</keyword>
<keyword evidence="2 8" id="KW-0547">Nucleotide-binding</keyword>
<dbReference type="Gene3D" id="2.40.30.10">
    <property type="entry name" value="Translation factors"/>
    <property type="match status" value="1"/>
</dbReference>
<reference evidence="10" key="1">
    <citation type="submission" date="2015-09" db="EMBL/GenBank/DDBJ databases">
        <title>Scylla olivacea transcriptome.</title>
        <authorList>
            <person name="Ikhwanuddin M."/>
        </authorList>
    </citation>
    <scope>NUCLEOTIDE SEQUENCE</scope>
</reference>
<dbReference type="FunFam" id="3.30.70.2570:FF:000001">
    <property type="entry name" value="Translation factor GUF1, mitochondrial"/>
    <property type="match status" value="1"/>
</dbReference>
<keyword evidence="4 8" id="KW-0378">Hydrolase</keyword>
<feature type="binding site" evidence="8">
    <location>
        <begin position="187"/>
        <end position="190"/>
    </location>
    <ligand>
        <name>GTP</name>
        <dbReference type="ChEBI" id="CHEBI:37565"/>
    </ligand>
</feature>
<keyword evidence="7 8" id="KW-0472">Membrane</keyword>
<dbReference type="HAMAP" id="MF_00071">
    <property type="entry name" value="LepA"/>
    <property type="match status" value="1"/>
</dbReference>
<dbReference type="NCBIfam" id="TIGR01393">
    <property type="entry name" value="lepA"/>
    <property type="match status" value="1"/>
</dbReference>
<dbReference type="GO" id="GO:0097177">
    <property type="term" value="F:mitochondrial ribosome binding"/>
    <property type="evidence" value="ECO:0007669"/>
    <property type="project" value="TreeGrafter"/>
</dbReference>
<dbReference type="FunFam" id="2.40.30.10:FF:000015">
    <property type="entry name" value="Translation factor GUF1, mitochondrial"/>
    <property type="match status" value="1"/>
</dbReference>
<dbReference type="GO" id="GO:0005525">
    <property type="term" value="F:GTP binding"/>
    <property type="evidence" value="ECO:0007669"/>
    <property type="project" value="UniProtKB-UniRule"/>
</dbReference>
<dbReference type="GO" id="GO:0045727">
    <property type="term" value="P:positive regulation of translation"/>
    <property type="evidence" value="ECO:0007669"/>
    <property type="project" value="UniProtKB-UniRule"/>
</dbReference>
<dbReference type="FunFam" id="3.30.70.240:FF:000007">
    <property type="entry name" value="Translation factor GUF1, mitochondrial"/>
    <property type="match status" value="1"/>
</dbReference>
<dbReference type="InterPro" id="IPR035647">
    <property type="entry name" value="EFG_III/V"/>
</dbReference>
<dbReference type="InterPro" id="IPR038363">
    <property type="entry name" value="LepA_C_sf"/>
</dbReference>
<dbReference type="Pfam" id="PF06421">
    <property type="entry name" value="LepA_C"/>
    <property type="match status" value="1"/>
</dbReference>
<dbReference type="PANTHER" id="PTHR43512:SF7">
    <property type="entry name" value="TRANSLATION FACTOR GUF1, MITOCHONDRIAL"/>
    <property type="match status" value="1"/>
</dbReference>
<evidence type="ECO:0000256" key="1">
    <source>
        <dbReference type="ARBA" id="ARBA00005454"/>
    </source>
</evidence>
<dbReference type="InterPro" id="IPR004161">
    <property type="entry name" value="EFTu-like_2"/>
</dbReference>
<dbReference type="CDD" id="cd03709">
    <property type="entry name" value="lepA_C"/>
    <property type="match status" value="1"/>
</dbReference>
<dbReference type="CDD" id="cd01890">
    <property type="entry name" value="LepA"/>
    <property type="match status" value="1"/>
</dbReference>
<dbReference type="EC" id="3.6.5.n1" evidence="8"/>
<evidence type="ECO:0000256" key="5">
    <source>
        <dbReference type="ARBA" id="ARBA00023128"/>
    </source>
</evidence>
<dbReference type="SUPFAM" id="SSF52540">
    <property type="entry name" value="P-loop containing nucleoside triphosphate hydrolases"/>
    <property type="match status" value="1"/>
</dbReference>
<comment type="similarity">
    <text evidence="1">Belongs to the TRAFAC class translation factor GTPase superfamily. Classic translation factor GTPase family. LepA subfamily.</text>
</comment>
<sequence length="661" mass="73836">MFLLPRLLTRIHNKVLRSVRGKVSPVACWVHMTANRFCQSHGPKDSTSDVPDLSTFPLERIRNFSIIAHVDHGKSTLADRILEITGAIKADTKNKQVLDKLQVERERGITVKAQTASVTYKYGGKEYLLNLIDTPGHVDFTYEVSRSLSACQGVILLVDANGGVQAQTVANFYLAFTNELAIIPVLNKIDLKNADPEAVKEQLLNLFEISPDDVLQISAKLGMGITNVLEAVIEGVPSPAEKCRVDAPLRLFLFDSWFDKYKGVVCLVLVVDGCLKKGAQIVSSHTGKLYEVKDIGILAPHEFPTNYLYTGQVGYFTANIRNTKEALVGDTFYLKGEECEPLPGFKETKPLVFAGVYPMDQSEHGQLKAAIERLCLNDRSVSVKLETSSALGQGWRLGFLGLLHMDVFNQRLEQEHGAQVIVTTPSVPYKVRVQGAKSIQHYMGEEVIINNPVLWPEPQNIVETSEPFVRGTIITPVTYLGNIIGLCQSRRGIQQSIRNIDNNRIIMHYKLPLNEIVVDFYDILKSLSSGYATFDYEELGFELSYLVKLDILLNGYAIPELSTIVHSTKARTEGKRVVEKLKDTLPRQMFKIAVQAAVGGTILARGDIKALRKDVLAKCYGGDITRKMKLLRRQAEGKKKQMKMYGNIEVPRETFINLLKR</sequence>
<feature type="domain" description="Tr-type G" evidence="9">
    <location>
        <begin position="59"/>
        <end position="240"/>
    </location>
</feature>
<dbReference type="InterPro" id="IPR006297">
    <property type="entry name" value="EF-4"/>
</dbReference>
<proteinExistence type="inferred from homology"/>
<dbReference type="PROSITE" id="PS51722">
    <property type="entry name" value="G_TR_2"/>
    <property type="match status" value="1"/>
</dbReference>
<name>A0A0P4WS90_SCYOL</name>
<evidence type="ECO:0000256" key="2">
    <source>
        <dbReference type="ARBA" id="ARBA00022741"/>
    </source>
</evidence>
<dbReference type="Gene3D" id="3.40.50.300">
    <property type="entry name" value="P-loop containing nucleotide triphosphate hydrolases"/>
    <property type="match status" value="1"/>
</dbReference>
<organism evidence="10">
    <name type="scientific">Scylla olivacea</name>
    <name type="common">Orange mud crab</name>
    <name type="synonym">Cancer olivacea</name>
    <dbReference type="NCBI Taxonomy" id="85551"/>
    <lineage>
        <taxon>Eukaryota</taxon>
        <taxon>Metazoa</taxon>
        <taxon>Ecdysozoa</taxon>
        <taxon>Arthropoda</taxon>
        <taxon>Crustacea</taxon>
        <taxon>Multicrustacea</taxon>
        <taxon>Malacostraca</taxon>
        <taxon>Eumalacostraca</taxon>
        <taxon>Eucarida</taxon>
        <taxon>Decapoda</taxon>
        <taxon>Pleocyemata</taxon>
        <taxon>Brachyura</taxon>
        <taxon>Eubrachyura</taxon>
        <taxon>Portunoidea</taxon>
        <taxon>Portunidae</taxon>
        <taxon>Portuninae</taxon>
        <taxon>Scylla</taxon>
    </lineage>
</organism>
<keyword evidence="3 8" id="KW-0999">Mitochondrion inner membrane</keyword>
<dbReference type="Gene3D" id="3.30.70.2570">
    <property type="entry name" value="Elongation factor 4, C-terminal domain"/>
    <property type="match status" value="1"/>
</dbReference>
<dbReference type="SUPFAM" id="SSF54980">
    <property type="entry name" value="EF-G C-terminal domain-like"/>
    <property type="match status" value="2"/>
</dbReference>
<dbReference type="CDD" id="cd03699">
    <property type="entry name" value="EF4_II"/>
    <property type="match status" value="1"/>
</dbReference>
<evidence type="ECO:0000256" key="7">
    <source>
        <dbReference type="ARBA" id="ARBA00023136"/>
    </source>
</evidence>
<keyword evidence="8" id="KW-0648">Protein biosynthesis</keyword>
<comment type="similarity">
    <text evidence="8">Belongs to the GTP-binding elongation factor family. LepA subfamily.</text>
</comment>
<dbReference type="GO" id="GO:0005743">
    <property type="term" value="C:mitochondrial inner membrane"/>
    <property type="evidence" value="ECO:0007669"/>
    <property type="project" value="UniProtKB-SubCell"/>
</dbReference>
<dbReference type="NCBIfam" id="TIGR00231">
    <property type="entry name" value="small_GTP"/>
    <property type="match status" value="1"/>
</dbReference>
<dbReference type="PRINTS" id="PR00315">
    <property type="entry name" value="ELONGATNFCT"/>
</dbReference>
<accession>A0A0P4WS90</accession>
<dbReference type="EMBL" id="GDRN01066266">
    <property type="protein sequence ID" value="JAI64571.1"/>
    <property type="molecule type" value="Transcribed_RNA"/>
</dbReference>
<dbReference type="InterPro" id="IPR009000">
    <property type="entry name" value="Transl_B-barrel_sf"/>
</dbReference>
<dbReference type="InterPro" id="IPR031157">
    <property type="entry name" value="G_TR_CS"/>
</dbReference>
<dbReference type="CDD" id="cd16260">
    <property type="entry name" value="EF4_III"/>
    <property type="match status" value="1"/>
</dbReference>
<dbReference type="InterPro" id="IPR000640">
    <property type="entry name" value="EFG_V-like"/>
</dbReference>